<dbReference type="STRING" id="377629.TERTU_4108"/>
<dbReference type="eggNOG" id="ENOG5030T0E">
    <property type="taxonomic scope" value="Bacteria"/>
</dbReference>
<organism evidence="2 3">
    <name type="scientific">Teredinibacter turnerae (strain ATCC 39867 / T7901)</name>
    <dbReference type="NCBI Taxonomy" id="377629"/>
    <lineage>
        <taxon>Bacteria</taxon>
        <taxon>Pseudomonadati</taxon>
        <taxon>Pseudomonadota</taxon>
        <taxon>Gammaproteobacteria</taxon>
        <taxon>Cellvibrionales</taxon>
        <taxon>Cellvibrionaceae</taxon>
        <taxon>Teredinibacter</taxon>
    </lineage>
</organism>
<reference evidence="2 3" key="1">
    <citation type="journal article" date="2009" name="PLoS ONE">
        <title>The complete genome of Teredinibacter turnerae T7901: an intracellular endosymbiont of marine wood-boring bivalves (shipworms).</title>
        <authorList>
            <person name="Yang J.C."/>
            <person name="Madupu R."/>
            <person name="Durkin A.S."/>
            <person name="Ekborg N.A."/>
            <person name="Pedamallu C.S."/>
            <person name="Hostetler J.B."/>
            <person name="Radune D."/>
            <person name="Toms B.S."/>
            <person name="Henrissat B."/>
            <person name="Coutinho P.M."/>
            <person name="Schwarz S."/>
            <person name="Field L."/>
            <person name="Trindade-Silva A.E."/>
            <person name="Soares C.A.G."/>
            <person name="Elshahawi S."/>
            <person name="Hanora A."/>
            <person name="Schmidt E.W."/>
            <person name="Haygood M.G."/>
            <person name="Posfai J."/>
            <person name="Benner J."/>
            <person name="Madinger C."/>
            <person name="Nove J."/>
            <person name="Anton B."/>
            <person name="Chaudhary K."/>
            <person name="Foster J."/>
            <person name="Holman A."/>
            <person name="Kumar S."/>
            <person name="Lessard P.A."/>
            <person name="Luyten Y.A."/>
            <person name="Slatko B."/>
            <person name="Wood N."/>
            <person name="Wu B."/>
            <person name="Teplitski M."/>
            <person name="Mougous J.D."/>
            <person name="Ward N."/>
            <person name="Eisen J.A."/>
            <person name="Badger J.H."/>
            <person name="Distel D.L."/>
        </authorList>
    </citation>
    <scope>NUCLEOTIDE SEQUENCE [LARGE SCALE GENOMIC DNA]</scope>
    <source>
        <strain evidence="3">ATCC 39867 / T7901</strain>
    </source>
</reference>
<dbReference type="OrthoDB" id="127805at2"/>
<dbReference type="EMBL" id="CP001614">
    <property type="protein sequence ID" value="ACR12510.1"/>
    <property type="molecule type" value="Genomic_DNA"/>
</dbReference>
<proteinExistence type="predicted"/>
<dbReference type="InterPro" id="IPR014973">
    <property type="entry name" value="DUF1835"/>
</dbReference>
<dbReference type="Pfam" id="PF08874">
    <property type="entry name" value="DUF1835"/>
    <property type="match status" value="1"/>
</dbReference>
<sequence>MHILNGDSAANSFRQAFHLQRGEVLICRDILSCGFLDTFVDLEPWRSQRLGHWDEMCKQHGFQPPEWQDPALRDLYQCMYELEHAETINIWVGRALSDQLLLTFIVYLFKFYNWDTSKLSVYQYHQAEKITVLGLGLLNPEEIIRLKPQPFSLGAKEIDFCIEAWNAITQPIPEQLMALLAKESTCLPNLKRALRNYLYRYPSIDNGLSYIDSVILRHTQSHAPNTARIIGYTLAHDMNPQNTENIHELDTVGDLYLFSRLKKMAHNSLNNPLLTAAPMGRSLRETRVEITEFGKSVLNGKHNVVTCNGINDAVGGVQLIAGPGEKTWYRDGERLIFGEGRI</sequence>
<dbReference type="Proteomes" id="UP000009080">
    <property type="component" value="Chromosome"/>
</dbReference>
<gene>
    <name evidence="2" type="ordered locus">TERTU_4108</name>
</gene>
<dbReference type="KEGG" id="ttu:TERTU_4108"/>
<feature type="domain" description="DUF1835" evidence="1">
    <location>
        <begin position="2"/>
        <end position="114"/>
    </location>
</feature>
<name>C5BUG1_TERTT</name>
<evidence type="ECO:0000259" key="1">
    <source>
        <dbReference type="Pfam" id="PF08874"/>
    </source>
</evidence>
<keyword evidence="3" id="KW-1185">Reference proteome</keyword>
<dbReference type="RefSeq" id="WP_015818622.1">
    <property type="nucleotide sequence ID" value="NC_012997.1"/>
</dbReference>
<evidence type="ECO:0000313" key="3">
    <source>
        <dbReference type="Proteomes" id="UP000009080"/>
    </source>
</evidence>
<accession>C5BUG1</accession>
<dbReference type="HOGENOM" id="CLU_811167_0_0_6"/>
<dbReference type="AlphaFoldDB" id="C5BUG1"/>
<protein>
    <recommendedName>
        <fullName evidence="1">DUF1835 domain-containing protein</fullName>
    </recommendedName>
</protein>
<evidence type="ECO:0000313" key="2">
    <source>
        <dbReference type="EMBL" id="ACR12510.1"/>
    </source>
</evidence>